<dbReference type="Proteomes" id="UP000887563">
    <property type="component" value="Unplaced"/>
</dbReference>
<sequence>VSTIRHDNPLLVFDGYLNKTETKKKVIQNVFRHGDSAFLTGDILHWDRLGYLYFRLRTGDTFRFKGENVSTTEVVFSSL</sequence>
<dbReference type="GO" id="GO:0004467">
    <property type="term" value="F:long-chain fatty acid-CoA ligase activity"/>
    <property type="evidence" value="ECO:0007669"/>
    <property type="project" value="TreeGrafter"/>
</dbReference>
<evidence type="ECO:0000313" key="4">
    <source>
        <dbReference type="WBParaSite" id="Minc3s11223g44729"/>
    </source>
</evidence>
<dbReference type="GO" id="GO:0044539">
    <property type="term" value="P:long-chain fatty acid import into cell"/>
    <property type="evidence" value="ECO:0007669"/>
    <property type="project" value="TreeGrafter"/>
</dbReference>
<protein>
    <submittedName>
        <fullName evidence="4">AMP-dependent synthetase/ligase domain-containing protein</fullName>
    </submittedName>
</protein>
<evidence type="ECO:0000313" key="3">
    <source>
        <dbReference type="Proteomes" id="UP000887563"/>
    </source>
</evidence>
<dbReference type="WBParaSite" id="Minc3s11223g44729">
    <property type="protein sequence ID" value="Minc3s11223g44729"/>
    <property type="gene ID" value="Minc3s11223g44729"/>
</dbReference>
<evidence type="ECO:0000256" key="2">
    <source>
        <dbReference type="ARBA" id="ARBA00022598"/>
    </source>
</evidence>
<dbReference type="GO" id="GO:0005324">
    <property type="term" value="F:long-chain fatty acid transmembrane transporter activity"/>
    <property type="evidence" value="ECO:0007669"/>
    <property type="project" value="TreeGrafter"/>
</dbReference>
<dbReference type="InterPro" id="IPR042099">
    <property type="entry name" value="ANL_N_sf"/>
</dbReference>
<evidence type="ECO:0000256" key="1">
    <source>
        <dbReference type="ARBA" id="ARBA00006432"/>
    </source>
</evidence>
<keyword evidence="3" id="KW-1185">Reference proteome</keyword>
<proteinExistence type="inferred from homology"/>
<dbReference type="PANTHER" id="PTHR43107:SF24">
    <property type="entry name" value="AMP-BINDING DOMAIN-CONTAINING PROTEIN"/>
    <property type="match status" value="1"/>
</dbReference>
<dbReference type="PANTHER" id="PTHR43107">
    <property type="entry name" value="LONG-CHAIN FATTY ACID TRANSPORT PROTEIN"/>
    <property type="match status" value="1"/>
</dbReference>
<dbReference type="Gene3D" id="3.40.50.12780">
    <property type="entry name" value="N-terminal domain of ligase-like"/>
    <property type="match status" value="1"/>
</dbReference>
<organism evidence="3 4">
    <name type="scientific">Meloidogyne incognita</name>
    <name type="common">Southern root-knot nematode worm</name>
    <name type="synonym">Oxyuris incognita</name>
    <dbReference type="NCBI Taxonomy" id="6306"/>
    <lineage>
        <taxon>Eukaryota</taxon>
        <taxon>Metazoa</taxon>
        <taxon>Ecdysozoa</taxon>
        <taxon>Nematoda</taxon>
        <taxon>Chromadorea</taxon>
        <taxon>Rhabditida</taxon>
        <taxon>Tylenchina</taxon>
        <taxon>Tylenchomorpha</taxon>
        <taxon>Tylenchoidea</taxon>
        <taxon>Meloidogynidae</taxon>
        <taxon>Meloidogyninae</taxon>
        <taxon>Meloidogyne</taxon>
        <taxon>Meloidogyne incognita group</taxon>
    </lineage>
</organism>
<keyword evidence="2" id="KW-0436">Ligase</keyword>
<dbReference type="SUPFAM" id="SSF56801">
    <property type="entry name" value="Acetyl-CoA synthetase-like"/>
    <property type="match status" value="1"/>
</dbReference>
<reference evidence="4" key="1">
    <citation type="submission" date="2022-11" db="UniProtKB">
        <authorList>
            <consortium name="WormBaseParasite"/>
        </authorList>
    </citation>
    <scope>IDENTIFICATION</scope>
</reference>
<dbReference type="GO" id="GO:0005886">
    <property type="term" value="C:plasma membrane"/>
    <property type="evidence" value="ECO:0007669"/>
    <property type="project" value="TreeGrafter"/>
</dbReference>
<dbReference type="AlphaFoldDB" id="A0A914P3P6"/>
<dbReference type="GO" id="GO:0005789">
    <property type="term" value="C:endoplasmic reticulum membrane"/>
    <property type="evidence" value="ECO:0007669"/>
    <property type="project" value="TreeGrafter"/>
</dbReference>
<name>A0A914P3P6_MELIC</name>
<accession>A0A914P3P6</accession>
<comment type="similarity">
    <text evidence="1">Belongs to the ATP-dependent AMP-binding enzyme family.</text>
</comment>